<dbReference type="OrthoDB" id="10389801at2759"/>
<dbReference type="GO" id="GO:0005666">
    <property type="term" value="C:RNA polymerase III complex"/>
    <property type="evidence" value="ECO:0007669"/>
    <property type="project" value="UniProtKB-UniRule"/>
</dbReference>
<evidence type="ECO:0000313" key="7">
    <source>
        <dbReference type="Proteomes" id="UP000355283"/>
    </source>
</evidence>
<evidence type="ECO:0000256" key="1">
    <source>
        <dbReference type="ARBA" id="ARBA00004123"/>
    </source>
</evidence>
<reference evidence="6 7" key="1">
    <citation type="submission" date="2019-01" db="EMBL/GenBank/DDBJ databases">
        <title>Nuclear Genome Assembly of the Microalgal Biofuel strain Nannochloropsis salina CCMP1776.</title>
        <authorList>
            <person name="Hovde B."/>
        </authorList>
    </citation>
    <scope>NUCLEOTIDE SEQUENCE [LARGE SCALE GENOMIC DNA]</scope>
    <source>
        <strain evidence="6 7">CCMP1776</strain>
    </source>
</reference>
<comment type="function">
    <text evidence="4">DNA-dependent RNA polymerase catalyzes the transcription of DNA into RNA using the four ribonucleoside triphosphates as substrates. Specific peripheric component of RNA polymerase III which synthesizes small RNAs, such as 5S rRNA and tRNAs.</text>
</comment>
<feature type="compositionally biased region" description="Acidic residues" evidence="5">
    <location>
        <begin position="254"/>
        <end position="281"/>
    </location>
</feature>
<evidence type="ECO:0000256" key="4">
    <source>
        <dbReference type="PIRNR" id="PIRNR000777"/>
    </source>
</evidence>
<comment type="caution">
    <text evidence="6">The sequence shown here is derived from an EMBL/GenBank/DDBJ whole genome shotgun (WGS) entry which is preliminary data.</text>
</comment>
<keyword evidence="7" id="KW-1185">Reference proteome</keyword>
<name>A0A4D9D7Z5_9STRA</name>
<feature type="compositionally biased region" description="Acidic residues" evidence="5">
    <location>
        <begin position="206"/>
        <end position="221"/>
    </location>
</feature>
<dbReference type="PIRSF" id="PIRSF000777">
    <property type="entry name" value="RNA_polIII_C31"/>
    <property type="match status" value="1"/>
</dbReference>
<dbReference type="PANTHER" id="PTHR15367">
    <property type="entry name" value="DNA-DIRECTED RNA POLYMERASE III"/>
    <property type="match status" value="1"/>
</dbReference>
<sequence>MMGRGRGRGGRFGGRGGVPGGGGLTALDHLRDTAEEMGLDPRAASGSTQQEPLPSYPYIPIYPPRPLTEDEGIKIQAQRELVHWWQHSVYYLQPAARAATVTKEITRYSDRYRGTLGNDGSRGPEAEKDGVKGSRLASLWEVIHVPEPKSDSAVYIPSELYPRAKSSIPRRGEKALTKTGFRNRGKEAAATATIAKEPRCRVILEDEEEEAVGEGEEEEEVSGTKKWKRKLTQDELDEKDPVSGNNLRSKKRDEDEEEEEEEEEGLVEEEEEEEVDEDDDYAMNHYASDGYDGMDDGDEGGGDNEAIF</sequence>
<feature type="compositionally biased region" description="Acidic residues" evidence="5">
    <location>
        <begin position="292"/>
        <end position="302"/>
    </location>
</feature>
<comment type="similarity">
    <text evidence="2 4">Belongs to the eukaryotic RPC7 RNA polymerase subunit family.</text>
</comment>
<dbReference type="AlphaFoldDB" id="A0A4D9D7Z5"/>
<accession>A0A4D9D7Z5</accession>
<feature type="region of interest" description="Disordered" evidence="5">
    <location>
        <begin position="1"/>
        <end position="29"/>
    </location>
</feature>
<comment type="subunit">
    <text evidence="4">Component of the RNA polymerase III (Pol III) complex.</text>
</comment>
<proteinExistence type="inferred from homology"/>
<feature type="compositionally biased region" description="Gly residues" evidence="5">
    <location>
        <begin position="10"/>
        <end position="24"/>
    </location>
</feature>
<evidence type="ECO:0000256" key="2">
    <source>
        <dbReference type="ARBA" id="ARBA00008352"/>
    </source>
</evidence>
<dbReference type="InterPro" id="IPR024661">
    <property type="entry name" value="RNA_pol_III_Rpc31"/>
</dbReference>
<feature type="region of interest" description="Disordered" evidence="5">
    <location>
        <begin position="167"/>
        <end position="192"/>
    </location>
</feature>
<evidence type="ECO:0000313" key="6">
    <source>
        <dbReference type="EMBL" id="TFJ87436.1"/>
    </source>
</evidence>
<dbReference type="Proteomes" id="UP000355283">
    <property type="component" value="Unassembled WGS sequence"/>
</dbReference>
<evidence type="ECO:0000256" key="3">
    <source>
        <dbReference type="ARBA" id="ARBA00023242"/>
    </source>
</evidence>
<gene>
    <name evidence="6" type="ORF">NSK_001767</name>
</gene>
<keyword evidence="3 4" id="KW-0539">Nucleus</keyword>
<feature type="region of interest" description="Disordered" evidence="5">
    <location>
        <begin position="206"/>
        <end position="308"/>
    </location>
</feature>
<dbReference type="PANTHER" id="PTHR15367:SF2">
    <property type="entry name" value="DNA-DIRECTED RNA POLYMERASE III SUBUNIT"/>
    <property type="match status" value="1"/>
</dbReference>
<dbReference type="EMBL" id="SDOX01000006">
    <property type="protein sequence ID" value="TFJ87436.1"/>
    <property type="molecule type" value="Genomic_DNA"/>
</dbReference>
<dbReference type="GO" id="GO:0006383">
    <property type="term" value="P:transcription by RNA polymerase III"/>
    <property type="evidence" value="ECO:0007669"/>
    <property type="project" value="UniProtKB-UniRule"/>
</dbReference>
<organism evidence="6 7">
    <name type="scientific">Nannochloropsis salina CCMP1776</name>
    <dbReference type="NCBI Taxonomy" id="1027361"/>
    <lineage>
        <taxon>Eukaryota</taxon>
        <taxon>Sar</taxon>
        <taxon>Stramenopiles</taxon>
        <taxon>Ochrophyta</taxon>
        <taxon>Eustigmatophyceae</taxon>
        <taxon>Eustigmatales</taxon>
        <taxon>Monodopsidaceae</taxon>
        <taxon>Microchloropsis</taxon>
        <taxon>Microchloropsis salina</taxon>
    </lineage>
</organism>
<protein>
    <recommendedName>
        <fullName evidence="4">DNA-directed RNA polymerase III subunit</fullName>
    </recommendedName>
</protein>
<comment type="subcellular location">
    <subcellularLocation>
        <location evidence="1 4">Nucleus</location>
    </subcellularLocation>
</comment>
<evidence type="ECO:0000256" key="5">
    <source>
        <dbReference type="SAM" id="MobiDB-lite"/>
    </source>
</evidence>